<evidence type="ECO:0000313" key="1">
    <source>
        <dbReference type="EMBL" id="MBB5193369.1"/>
    </source>
</evidence>
<dbReference type="Proteomes" id="UP000543030">
    <property type="component" value="Unassembled WGS sequence"/>
</dbReference>
<dbReference type="InterPro" id="IPR011990">
    <property type="entry name" value="TPR-like_helical_dom_sf"/>
</dbReference>
<organism evidence="1 2">
    <name type="scientific">Silvimonas terrae</name>
    <dbReference type="NCBI Taxonomy" id="300266"/>
    <lineage>
        <taxon>Bacteria</taxon>
        <taxon>Pseudomonadati</taxon>
        <taxon>Pseudomonadota</taxon>
        <taxon>Betaproteobacteria</taxon>
        <taxon>Neisseriales</taxon>
        <taxon>Chitinibacteraceae</taxon>
        <taxon>Silvimonas</taxon>
    </lineage>
</organism>
<gene>
    <name evidence="1" type="ORF">HNQ50_004123</name>
</gene>
<evidence type="ECO:0008006" key="3">
    <source>
        <dbReference type="Google" id="ProtNLM"/>
    </source>
</evidence>
<evidence type="ECO:0000313" key="2">
    <source>
        <dbReference type="Proteomes" id="UP000543030"/>
    </source>
</evidence>
<dbReference type="Gene3D" id="1.25.40.10">
    <property type="entry name" value="Tetratricopeptide repeat domain"/>
    <property type="match status" value="1"/>
</dbReference>
<dbReference type="RefSeq" id="WP_184103007.1">
    <property type="nucleotide sequence ID" value="NZ_JACHHN010000010.1"/>
</dbReference>
<proteinExistence type="predicted"/>
<sequence length="298" mass="31866">MSLADVIEQGWKDHARQPQQVAEVLRKVAHQADNAQDAADLLRLATHLFGQHLHDWSAARQMAETVSARLPADADRTGVLMSVAVAQWMAGDAAAALTSQSRLIALAPTQALVTHIRFSAQLVQGLVADKRLAEAAHLYDALLQLAGSAGAESGSDRALAVASNNLASQLLDETVLEEAQTLLMLRAAEAALLFWQRAGTWLNQARAYFLLALVHNKNAQGGTAREHAQSGLALIAQHEPAPVDEAFLRLALAHALHLEGETAASRSALAQADALAADFIDAGRQAWYAEARARLPLM</sequence>
<comment type="caution">
    <text evidence="1">The sequence shown here is derived from an EMBL/GenBank/DDBJ whole genome shotgun (WGS) entry which is preliminary data.</text>
</comment>
<dbReference type="EMBL" id="JACHHN010000010">
    <property type="protein sequence ID" value="MBB5193369.1"/>
    <property type="molecule type" value="Genomic_DNA"/>
</dbReference>
<accession>A0A840RI68</accession>
<protein>
    <recommendedName>
        <fullName evidence="3">MalT-like TPR region domain-containing protein</fullName>
    </recommendedName>
</protein>
<dbReference type="AlphaFoldDB" id="A0A840RI68"/>
<reference evidence="1 2" key="1">
    <citation type="submission" date="2020-08" db="EMBL/GenBank/DDBJ databases">
        <title>Genomic Encyclopedia of Type Strains, Phase IV (KMG-IV): sequencing the most valuable type-strain genomes for metagenomic binning, comparative biology and taxonomic classification.</title>
        <authorList>
            <person name="Goeker M."/>
        </authorList>
    </citation>
    <scope>NUCLEOTIDE SEQUENCE [LARGE SCALE GENOMIC DNA]</scope>
    <source>
        <strain evidence="1 2">DSM 18233</strain>
    </source>
</reference>
<name>A0A840RI68_9NEIS</name>
<keyword evidence="2" id="KW-1185">Reference proteome</keyword>
<dbReference type="SUPFAM" id="SSF48452">
    <property type="entry name" value="TPR-like"/>
    <property type="match status" value="1"/>
</dbReference>